<dbReference type="Proteomes" id="UP000236311">
    <property type="component" value="Unassembled WGS sequence"/>
</dbReference>
<feature type="region of interest" description="Disordered" evidence="1">
    <location>
        <begin position="69"/>
        <end position="104"/>
    </location>
</feature>
<feature type="compositionally biased region" description="Basic and acidic residues" evidence="1">
    <location>
        <begin position="92"/>
        <end position="104"/>
    </location>
</feature>
<evidence type="ECO:0008006" key="4">
    <source>
        <dbReference type="Google" id="ProtNLM"/>
    </source>
</evidence>
<dbReference type="EMBL" id="OFSM01000064">
    <property type="protein sequence ID" value="SOY32692.1"/>
    <property type="molecule type" value="Genomic_DNA"/>
</dbReference>
<accession>A0A2K4ZQS4</accession>
<organism evidence="2 3">
    <name type="scientific">Acetatifactor muris</name>
    <dbReference type="NCBI Taxonomy" id="879566"/>
    <lineage>
        <taxon>Bacteria</taxon>
        <taxon>Bacillati</taxon>
        <taxon>Bacillota</taxon>
        <taxon>Clostridia</taxon>
        <taxon>Lachnospirales</taxon>
        <taxon>Lachnospiraceae</taxon>
        <taxon>Acetatifactor</taxon>
    </lineage>
</organism>
<protein>
    <recommendedName>
        <fullName evidence="4">Immunoglobulin</fullName>
    </recommendedName>
</protein>
<keyword evidence="3" id="KW-1185">Reference proteome</keyword>
<sequence>MNLTRYEQETIVNYNAGEQTATLYTRDKAVMRKLDALVADFPGTYSLTNQDEVSRTYSFPKSYVSYRKPRAVSAEQRERARVRMTQINSTDNSHKKEKNTYHVE</sequence>
<evidence type="ECO:0000313" key="2">
    <source>
        <dbReference type="EMBL" id="SOY32692.1"/>
    </source>
</evidence>
<dbReference type="RefSeq" id="WP_103242618.1">
    <property type="nucleotide sequence ID" value="NZ_JANJZD010000042.1"/>
</dbReference>
<gene>
    <name evidence="2" type="ORF">AMURIS_05458</name>
</gene>
<evidence type="ECO:0000256" key="1">
    <source>
        <dbReference type="SAM" id="MobiDB-lite"/>
    </source>
</evidence>
<name>A0A2K4ZQS4_9FIRM</name>
<reference evidence="2 3" key="1">
    <citation type="submission" date="2018-01" db="EMBL/GenBank/DDBJ databases">
        <authorList>
            <person name="Gaut B.S."/>
            <person name="Morton B.R."/>
            <person name="Clegg M.T."/>
            <person name="Duvall M.R."/>
        </authorList>
    </citation>
    <scope>NUCLEOTIDE SEQUENCE [LARGE SCALE GENOMIC DNA]</scope>
    <source>
        <strain evidence="2">GP69</strain>
    </source>
</reference>
<dbReference type="OrthoDB" id="9800084at2"/>
<proteinExistence type="predicted"/>
<dbReference type="AlphaFoldDB" id="A0A2K4ZQS4"/>
<evidence type="ECO:0000313" key="3">
    <source>
        <dbReference type="Proteomes" id="UP000236311"/>
    </source>
</evidence>